<sequence length="1091" mass="127698">MNRVIAFGFATYESLVQKLNGAQNATSLFKVYQENKDQFKHEHIILSLRVLGRFSRYINQDNSYAELTGKLNDIVGQLTEYDVVDVLFWLRKFRLNRIPTNITNQTQNLLFSKIQEMSDNQMFSFRNMCSVYYDLSILNQFNESLAKCISEQMLTSKQLSPFLIIQLLNIVIVKITHCSLNRYDQIILTNSIKALDSMFDNFDIEQKAQLFKVCAEVQFQNLPTKFQLPIQVKRIKDSLLEKRDQLQEDSIINIIKAYEYLPRQFDLDLLKELKDMILSTLDENPQSFSDKFIVQLSERMIKMTNSRMSQENIRKVLVELSKRISNNTIDAASLNQLMPTLMKYRRVEELIQVFQKLEDKSARVLSYLFIHAINLNEYVNKFMQNRDQKKIPFNLAIYYVVYANRDAKEHFDTLLKVCKEQIENHPLQSLKTLNDNELNYQIKYQLQEEAYLKLIELVKQQKYDFIRVIKELVNCCCNNKSRSALLQLYDQLGPKANPRQVMQRLVQDAESFDSEAFSTLLQILQRDPKNIPILRFVDYMTINQNRFLELIKSDQLIWAIKILVSAYQAQPDQKLYPIVNFAFRFENIGYLSKHVGTALKKISELFRKRNPNSPYPDPIFVNLLISHNVMTPEEAAIQLNYEKVHQHTKVQLCGIALQADNVPQNIIQLRDKIKEGCLKALEQDVKFLPILELVTLGDLSNEEFINIKSKIQLILPQLQPKQYFELIIYAKDYQILKELASSFSEFAQKLGISRVIRAVDKFAKYQIQNQLVYNSLLESYGYSFYAIFNEQRVQILDIFSQAKIKQPDLFKRTLEKIKQQPQPYKSFFYEVLEYCTNLGFVEPEFVELINSITDKMQISGSTALKLLQYQVLTDQPIEVIDKTSELIIDAKYKDNFKSALIYEILQRKYPKSKAVKAHEIFLNEEKFSKCRYQIANPNNKLNFSYEFCIQYINLLGVEVQANKCVDGINVDFYLPSIDASLFIVHHNLLNFDQATMNGLGILQKKLLETITKQIIIVNFKQLAQLQTHEDRATYLMNLGIPIKVDITKVDYSSLKPYDKNEKDKSNLQQSKSHLRKQFGKLDYQQDQFDKD</sequence>
<evidence type="ECO:0000313" key="3">
    <source>
        <dbReference type="Proteomes" id="UP000683925"/>
    </source>
</evidence>
<dbReference type="OMA" id="DRATYLM"/>
<gene>
    <name evidence="2" type="ORF">POCTA_138.1.T0650051</name>
</gene>
<organism evidence="2 3">
    <name type="scientific">Paramecium octaurelia</name>
    <dbReference type="NCBI Taxonomy" id="43137"/>
    <lineage>
        <taxon>Eukaryota</taxon>
        <taxon>Sar</taxon>
        <taxon>Alveolata</taxon>
        <taxon>Ciliophora</taxon>
        <taxon>Intramacronucleata</taxon>
        <taxon>Oligohymenophorea</taxon>
        <taxon>Peniculida</taxon>
        <taxon>Parameciidae</taxon>
        <taxon>Paramecium</taxon>
    </lineage>
</organism>
<keyword evidence="3" id="KW-1185">Reference proteome</keyword>
<comment type="caution">
    <text evidence="2">The sequence shown here is derived from an EMBL/GenBank/DDBJ whole genome shotgun (WGS) entry which is preliminary data.</text>
</comment>
<reference evidence="2" key="1">
    <citation type="submission" date="2021-01" db="EMBL/GenBank/DDBJ databases">
        <authorList>
            <consortium name="Genoscope - CEA"/>
            <person name="William W."/>
        </authorList>
    </citation>
    <scope>NUCLEOTIDE SEQUENCE</scope>
</reference>
<dbReference type="Proteomes" id="UP000683925">
    <property type="component" value="Unassembled WGS sequence"/>
</dbReference>
<feature type="region of interest" description="Disordered" evidence="1">
    <location>
        <begin position="1057"/>
        <end position="1091"/>
    </location>
</feature>
<accession>A0A8S1VDQ9</accession>
<dbReference type="AlphaFoldDB" id="A0A8S1VDQ9"/>
<evidence type="ECO:0000313" key="2">
    <source>
        <dbReference type="EMBL" id="CAD8175154.1"/>
    </source>
</evidence>
<dbReference type="EMBL" id="CAJJDP010000064">
    <property type="protein sequence ID" value="CAD8175154.1"/>
    <property type="molecule type" value="Genomic_DNA"/>
</dbReference>
<dbReference type="OrthoDB" id="303589at2759"/>
<name>A0A8S1VDQ9_PAROT</name>
<proteinExistence type="predicted"/>
<evidence type="ECO:0000256" key="1">
    <source>
        <dbReference type="SAM" id="MobiDB-lite"/>
    </source>
</evidence>
<protein>
    <submittedName>
        <fullName evidence="2">Uncharacterized protein</fullName>
    </submittedName>
</protein>